<evidence type="ECO:0000313" key="6">
    <source>
        <dbReference type="Proteomes" id="UP000264310"/>
    </source>
</evidence>
<comment type="caution">
    <text evidence="5">The sequence shown here is derived from an EMBL/GenBank/DDBJ whole genome shotgun (WGS) entry which is preliminary data.</text>
</comment>
<proteinExistence type="predicted"/>
<dbReference type="AlphaFoldDB" id="A0A371X0E0"/>
<dbReference type="Gene3D" id="3.40.190.10">
    <property type="entry name" value="Periplasmic binding protein-like II"/>
    <property type="match status" value="2"/>
</dbReference>
<feature type="region of interest" description="Disordered" evidence="2">
    <location>
        <begin position="281"/>
        <end position="315"/>
    </location>
</feature>
<dbReference type="OrthoDB" id="176845at2"/>
<evidence type="ECO:0000313" key="5">
    <source>
        <dbReference type="EMBL" id="RFC62700.1"/>
    </source>
</evidence>
<evidence type="ECO:0000256" key="3">
    <source>
        <dbReference type="SAM" id="SignalP"/>
    </source>
</evidence>
<evidence type="ECO:0000256" key="2">
    <source>
        <dbReference type="SAM" id="MobiDB-lite"/>
    </source>
</evidence>
<dbReference type="InterPro" id="IPR022448">
    <property type="entry name" value="Quinoprotein_dehydrogenase"/>
</dbReference>
<protein>
    <submittedName>
        <fullName evidence="5">Quinoprotein dehydrogenase-associated putative ABC transporter substrate-binding protein</fullName>
    </submittedName>
</protein>
<dbReference type="EMBL" id="QURL01000006">
    <property type="protein sequence ID" value="RFC62700.1"/>
    <property type="molecule type" value="Genomic_DNA"/>
</dbReference>
<dbReference type="PANTHER" id="PTHR35936:SF17">
    <property type="entry name" value="ARGININE-BINDING EXTRACELLULAR PROTEIN ARTP"/>
    <property type="match status" value="1"/>
</dbReference>
<keyword evidence="1 3" id="KW-0732">Signal</keyword>
<feature type="signal peptide" evidence="3">
    <location>
        <begin position="1"/>
        <end position="30"/>
    </location>
</feature>
<evidence type="ECO:0000259" key="4">
    <source>
        <dbReference type="SMART" id="SM00062"/>
    </source>
</evidence>
<organism evidence="5 6">
    <name type="scientific">Fulvimarina endophytica</name>
    <dbReference type="NCBI Taxonomy" id="2293836"/>
    <lineage>
        <taxon>Bacteria</taxon>
        <taxon>Pseudomonadati</taxon>
        <taxon>Pseudomonadota</taxon>
        <taxon>Alphaproteobacteria</taxon>
        <taxon>Hyphomicrobiales</taxon>
        <taxon>Aurantimonadaceae</taxon>
        <taxon>Fulvimarina</taxon>
    </lineage>
</organism>
<dbReference type="InterPro" id="IPR001638">
    <property type="entry name" value="Solute-binding_3/MltF_N"/>
</dbReference>
<feature type="compositionally biased region" description="Low complexity" evidence="2">
    <location>
        <begin position="299"/>
        <end position="315"/>
    </location>
</feature>
<keyword evidence="6" id="KW-1185">Reference proteome</keyword>
<dbReference type="SMART" id="SM00062">
    <property type="entry name" value="PBPb"/>
    <property type="match status" value="1"/>
</dbReference>
<feature type="domain" description="Solute-binding protein family 3/N-terminal" evidence="4">
    <location>
        <begin position="46"/>
        <end position="278"/>
    </location>
</feature>
<dbReference type="Proteomes" id="UP000264310">
    <property type="component" value="Unassembled WGS sequence"/>
</dbReference>
<gene>
    <name evidence="5" type="ORF">DYI37_15225</name>
</gene>
<accession>A0A371X0E0</accession>
<dbReference type="NCBIfam" id="TIGR03871">
    <property type="entry name" value="ABC_peri_MoxJ_2"/>
    <property type="match status" value="1"/>
</dbReference>
<dbReference type="SUPFAM" id="SSF53850">
    <property type="entry name" value="Periplasmic binding protein-like II"/>
    <property type="match status" value="1"/>
</dbReference>
<feature type="chain" id="PRO_5016588182" evidence="3">
    <location>
        <begin position="31"/>
        <end position="315"/>
    </location>
</feature>
<evidence type="ECO:0000256" key="1">
    <source>
        <dbReference type="ARBA" id="ARBA00022729"/>
    </source>
</evidence>
<sequence>MGARSIIERGRASVLALALPLLIVAGSAAAQDREFGGEIELVDPTTFRVCADPNNMPFANEAEEGFEQEVARLLAEKLGRQSVSYTYFPQATGFVRMTLGSNLCDIIMSYPQGDELVQNTNAYYRTAYALVVPADGDLANVTKLEDEPLKGKRIGIVAGTPPATYLAKAGLIGKAKPYQLMVDTRIDNSAKAMIDDLDAGTIDAAVLWGPLAGWYAKQSDKDYTVIPLVNEGAGPAMVYRITMGVRSADQQWKRQLNVAIRDNQEAINDILLSYGVPLLTEGDEPIEPSGSKGDTAMHGSQPSEAGSSSSGSKTN</sequence>
<dbReference type="RefSeq" id="WP_116684116.1">
    <property type="nucleotide sequence ID" value="NZ_QURL01000006.1"/>
</dbReference>
<name>A0A371X0E0_9HYPH</name>
<dbReference type="PANTHER" id="PTHR35936">
    <property type="entry name" value="MEMBRANE-BOUND LYTIC MUREIN TRANSGLYCOSYLASE F"/>
    <property type="match status" value="1"/>
</dbReference>
<reference evidence="5 6" key="1">
    <citation type="submission" date="2018-08" db="EMBL/GenBank/DDBJ databases">
        <title>Fulvimarina sp. 85, whole genome shotgun sequence.</title>
        <authorList>
            <person name="Tuo L."/>
        </authorList>
    </citation>
    <scope>NUCLEOTIDE SEQUENCE [LARGE SCALE GENOMIC DNA]</scope>
    <source>
        <strain evidence="5 6">85</strain>
    </source>
</reference>